<dbReference type="RefSeq" id="WP_254179803.1">
    <property type="nucleotide sequence ID" value="NZ_JANARS010000001.1"/>
</dbReference>
<gene>
    <name evidence="2" type="ORF">NCI01_02070</name>
</gene>
<evidence type="ECO:0000256" key="1">
    <source>
        <dbReference type="SAM" id="MobiDB-lite"/>
    </source>
</evidence>
<keyword evidence="3" id="KW-1185">Reference proteome</keyword>
<feature type="region of interest" description="Disordered" evidence="1">
    <location>
        <begin position="357"/>
        <end position="401"/>
    </location>
</feature>
<proteinExistence type="predicted"/>
<dbReference type="EMBL" id="JANARS010000001">
    <property type="protein sequence ID" value="MCP3420574.1"/>
    <property type="molecule type" value="Genomic_DNA"/>
</dbReference>
<comment type="caution">
    <text evidence="2">The sequence shown here is derived from an EMBL/GenBank/DDBJ whole genome shotgun (WGS) entry which is preliminary data.</text>
</comment>
<organism evidence="2 3">
    <name type="scientific">Nocardioides pinisoli</name>
    <dbReference type="NCBI Taxonomy" id="2950279"/>
    <lineage>
        <taxon>Bacteria</taxon>
        <taxon>Bacillati</taxon>
        <taxon>Actinomycetota</taxon>
        <taxon>Actinomycetes</taxon>
        <taxon>Propionibacteriales</taxon>
        <taxon>Nocardioidaceae</taxon>
        <taxon>Nocardioides</taxon>
    </lineage>
</organism>
<name>A0ABT1KS63_9ACTN</name>
<feature type="compositionally biased region" description="Polar residues" evidence="1">
    <location>
        <begin position="357"/>
        <end position="378"/>
    </location>
</feature>
<protein>
    <submittedName>
        <fullName evidence="2">Uncharacterized protein</fullName>
    </submittedName>
</protein>
<accession>A0ABT1KS63</accession>
<sequence>MSEVIVQWARSSGRRDESEVLLLGRLLSGALFPPAVVERLPPPAGNDEDPVIVRLHVDPTGSLADLPWELATDPSDPDRFLSATEGYAFVRVNADAPVGSGQPPEPLPLSERMSVLRIIVQPDETSRWPQVMDTGYPRRWPTSKAIDDDLAARIGAVTGLDDAPLFTSESLINPPLSELRARAGRGSVDIVHYVGFGYQEPEDGQRSGFQRSWIACGGGPGNDNLRSHKALEVIREIGRLQPRLLIMEFGTPSLDWPSDFVGGRRFEPIGPALLESIDLAGAEAMICTRPVHPLQYDRFNGLFYAQLGSGHTVEQAVQLARVALSLDAVVDHAGFGWFAVSTGNNLRRRFFERPTRSTGLESISGHSRSGSPAESSETPLREPARSDSFSSSSPHAGGAED</sequence>
<reference evidence="2 3" key="1">
    <citation type="submission" date="2022-06" db="EMBL/GenBank/DDBJ databases">
        <authorList>
            <person name="So Y."/>
        </authorList>
    </citation>
    <scope>NUCLEOTIDE SEQUENCE [LARGE SCALE GENOMIC DNA]</scope>
    <source>
        <strain evidence="2 3">STR3</strain>
    </source>
</reference>
<evidence type="ECO:0000313" key="3">
    <source>
        <dbReference type="Proteomes" id="UP001204524"/>
    </source>
</evidence>
<evidence type="ECO:0000313" key="2">
    <source>
        <dbReference type="EMBL" id="MCP3420574.1"/>
    </source>
</evidence>
<dbReference type="Proteomes" id="UP001204524">
    <property type="component" value="Unassembled WGS sequence"/>
</dbReference>